<protein>
    <submittedName>
        <fullName evidence="2">Uncharacterized protein</fullName>
    </submittedName>
</protein>
<dbReference type="EMBL" id="CP083239">
    <property type="protein sequence ID" value="UOK71541.1"/>
    <property type="molecule type" value="Genomic_DNA"/>
</dbReference>
<feature type="region of interest" description="Disordered" evidence="1">
    <location>
        <begin position="17"/>
        <end position="63"/>
    </location>
</feature>
<name>A0A9E7D739_9HYPH</name>
<dbReference type="Proteomes" id="UP000831684">
    <property type="component" value="Chromosome"/>
</dbReference>
<dbReference type="AlphaFoldDB" id="A0A9E7D739"/>
<evidence type="ECO:0000313" key="3">
    <source>
        <dbReference type="Proteomes" id="UP000831684"/>
    </source>
</evidence>
<sequence>MSGEGETERAERLAAALRANLARRKQQARGRRESPPATEATDACQPPHAGARPQTPAPSDGEG</sequence>
<dbReference type="KEGG" id="apol:K9D25_02110"/>
<organism evidence="2 3">
    <name type="scientific">Ancylobacter polymorphus</name>
    <dbReference type="NCBI Taxonomy" id="223390"/>
    <lineage>
        <taxon>Bacteria</taxon>
        <taxon>Pseudomonadati</taxon>
        <taxon>Pseudomonadota</taxon>
        <taxon>Alphaproteobacteria</taxon>
        <taxon>Hyphomicrobiales</taxon>
        <taxon>Xanthobacteraceae</taxon>
        <taxon>Ancylobacter</taxon>
    </lineage>
</organism>
<accession>A0A9E7D739</accession>
<gene>
    <name evidence="2" type="ORF">K9D25_02110</name>
</gene>
<proteinExistence type="predicted"/>
<evidence type="ECO:0000256" key="1">
    <source>
        <dbReference type="SAM" id="MobiDB-lite"/>
    </source>
</evidence>
<dbReference type="RefSeq" id="WP_244378785.1">
    <property type="nucleotide sequence ID" value="NZ_CP083239.1"/>
</dbReference>
<evidence type="ECO:0000313" key="2">
    <source>
        <dbReference type="EMBL" id="UOK71541.1"/>
    </source>
</evidence>
<reference evidence="2" key="1">
    <citation type="submission" date="2021-09" db="EMBL/GenBank/DDBJ databases">
        <title>Network and meta-omics reveal the key degrader and cooperation patterns in an efficient 1,4-dioxane-degrading microbial community.</title>
        <authorList>
            <person name="Dai C."/>
        </authorList>
    </citation>
    <scope>NUCLEOTIDE SEQUENCE</scope>
    <source>
        <strain evidence="2">ZM13</strain>
    </source>
</reference>